<accession>A0A642ULT2</accession>
<feature type="domain" description="Partial AB-hydrolase lipase" evidence="3">
    <location>
        <begin position="41"/>
        <end position="99"/>
    </location>
</feature>
<feature type="signal peptide" evidence="2">
    <location>
        <begin position="1"/>
        <end position="17"/>
    </location>
</feature>
<comment type="caution">
    <text evidence="4">The sequence shown here is derived from an EMBL/GenBank/DDBJ whole genome shotgun (WGS) entry which is preliminary data.</text>
</comment>
<dbReference type="OrthoDB" id="6130531at2759"/>
<dbReference type="OMA" id="HVSVKLM"/>
<dbReference type="Gene3D" id="3.40.50.1820">
    <property type="entry name" value="alpha/beta hydrolase"/>
    <property type="match status" value="1"/>
</dbReference>
<feature type="region of interest" description="Disordered" evidence="1">
    <location>
        <begin position="432"/>
        <end position="452"/>
    </location>
</feature>
<evidence type="ECO:0000256" key="2">
    <source>
        <dbReference type="SAM" id="SignalP"/>
    </source>
</evidence>
<dbReference type="Pfam" id="PF04083">
    <property type="entry name" value="Abhydro_lipase"/>
    <property type="match status" value="1"/>
</dbReference>
<gene>
    <name evidence="4" type="ORF">DIURU_003282</name>
</gene>
<feature type="chain" id="PRO_5024976888" description="Partial AB-hydrolase lipase domain-containing protein" evidence="2">
    <location>
        <begin position="18"/>
        <end position="582"/>
    </location>
</feature>
<dbReference type="AlphaFoldDB" id="A0A642ULT2"/>
<protein>
    <recommendedName>
        <fullName evidence="3">Partial AB-hydrolase lipase domain-containing protein</fullName>
    </recommendedName>
</protein>
<dbReference type="GeneID" id="54781933"/>
<feature type="compositionally biased region" description="Low complexity" evidence="1">
    <location>
        <begin position="508"/>
        <end position="530"/>
    </location>
</feature>
<dbReference type="SUPFAM" id="SSF53474">
    <property type="entry name" value="alpha/beta-Hydrolases"/>
    <property type="match status" value="1"/>
</dbReference>
<reference evidence="4 5" key="1">
    <citation type="submission" date="2019-07" db="EMBL/GenBank/DDBJ databases">
        <title>Genome assembly of two rare yeast pathogens: Diutina rugosa and Trichomonascus ciferrii.</title>
        <authorList>
            <person name="Mixao V."/>
            <person name="Saus E."/>
            <person name="Hansen A."/>
            <person name="Lass-Flor C."/>
            <person name="Gabaldon T."/>
        </authorList>
    </citation>
    <scope>NUCLEOTIDE SEQUENCE [LARGE SCALE GENOMIC DNA]</scope>
    <source>
        <strain evidence="4 5">CBS 613</strain>
    </source>
</reference>
<organism evidence="4 5">
    <name type="scientific">Diutina rugosa</name>
    <name type="common">Yeast</name>
    <name type="synonym">Candida rugosa</name>
    <dbReference type="NCBI Taxonomy" id="5481"/>
    <lineage>
        <taxon>Eukaryota</taxon>
        <taxon>Fungi</taxon>
        <taxon>Dikarya</taxon>
        <taxon>Ascomycota</taxon>
        <taxon>Saccharomycotina</taxon>
        <taxon>Pichiomycetes</taxon>
        <taxon>Debaryomycetaceae</taxon>
        <taxon>Diutina</taxon>
    </lineage>
</organism>
<dbReference type="GO" id="GO:0006629">
    <property type="term" value="P:lipid metabolic process"/>
    <property type="evidence" value="ECO:0007669"/>
    <property type="project" value="InterPro"/>
</dbReference>
<evidence type="ECO:0000259" key="3">
    <source>
        <dbReference type="Pfam" id="PF04083"/>
    </source>
</evidence>
<evidence type="ECO:0000256" key="1">
    <source>
        <dbReference type="SAM" id="MobiDB-lite"/>
    </source>
</evidence>
<feature type="compositionally biased region" description="Polar residues" evidence="1">
    <location>
        <begin position="442"/>
        <end position="452"/>
    </location>
</feature>
<sequence length="582" mass="66647">MLGTLIHWLRGLIVARSDPSPPGSPSYPNNDALKITTDERYYLQQVGLDLEYITLVADDGQVLHLHHVIDPNESTEQRDHRKPVLMQHGLLASSGAYFSGGFNSLAYIFTKAGYDVYLSNNRSWFQFEHKTLDGSLKHNQQYWDWESRDLAGYDLPCHVQAVLSRKPHHKKLIYIGHSQGCTQMTIALRNPELKHLHQSIEFIGFLCPALYPGKLFHTRYFLKFLRSLPRWLYRCFIGPCVFLGILGTCRHYLATTNLFGASAYGVMNYLFGWSAENFEPNTKVRNIHFVFVASYVSGRLMHWWTSHWVLESFANELLPRSSYRDDSHYRWVNPVPPINREAESHSYFPFTEPWFAETGVQIPMVMFTGGKDYLVDGLRAASHMRHGEPNYEENHNFWHYHVENYTHVDVTWAQNLPQVVAEPLLRHIRENEARTEDKANEKQPQPTDSTAYLRQERHTGVDELHRTFSRSSVYVADDAEEQARLERRISRRDRRRSESIHSTKSVKSAKSNKSGRSGKSSRYLEPTNAPALPPTAAPDLEKFTAPQPPQPAYHPSSEKPVVGELPALAKPVAPPVMNAAAG</sequence>
<dbReference type="RefSeq" id="XP_034011908.1">
    <property type="nucleotide sequence ID" value="XM_034156027.1"/>
</dbReference>
<dbReference type="InterPro" id="IPR006693">
    <property type="entry name" value="AB_hydrolase_lipase"/>
</dbReference>
<evidence type="ECO:0000313" key="4">
    <source>
        <dbReference type="EMBL" id="KAA8901337.1"/>
    </source>
</evidence>
<dbReference type="Proteomes" id="UP000449547">
    <property type="component" value="Unassembled WGS sequence"/>
</dbReference>
<dbReference type="PANTHER" id="PTHR11005">
    <property type="entry name" value="LYSOSOMAL ACID LIPASE-RELATED"/>
    <property type="match status" value="1"/>
</dbReference>
<feature type="region of interest" description="Disordered" evidence="1">
    <location>
        <begin position="486"/>
        <end position="582"/>
    </location>
</feature>
<proteinExistence type="predicted"/>
<name>A0A642ULT2_DIURU</name>
<keyword evidence="2" id="KW-0732">Signal</keyword>
<dbReference type="VEuPathDB" id="FungiDB:DIURU_003282"/>
<keyword evidence="5" id="KW-1185">Reference proteome</keyword>
<feature type="compositionally biased region" description="Basic and acidic residues" evidence="1">
    <location>
        <begin position="432"/>
        <end position="441"/>
    </location>
</feature>
<dbReference type="InterPro" id="IPR029058">
    <property type="entry name" value="AB_hydrolase_fold"/>
</dbReference>
<dbReference type="EMBL" id="SWFT01000104">
    <property type="protein sequence ID" value="KAA8901337.1"/>
    <property type="molecule type" value="Genomic_DNA"/>
</dbReference>
<evidence type="ECO:0000313" key="5">
    <source>
        <dbReference type="Proteomes" id="UP000449547"/>
    </source>
</evidence>